<evidence type="ECO:0000259" key="1">
    <source>
        <dbReference type="PROSITE" id="PS50828"/>
    </source>
</evidence>
<dbReference type="PROSITE" id="PS50828">
    <property type="entry name" value="SMR"/>
    <property type="match status" value="1"/>
</dbReference>
<name>A0A915U243_9BACT</name>
<dbReference type="Gene3D" id="3.30.1370.110">
    <property type="match status" value="1"/>
</dbReference>
<dbReference type="SUPFAM" id="SSF160443">
    <property type="entry name" value="SMR domain-like"/>
    <property type="match status" value="1"/>
</dbReference>
<sequence>MEPSLVCEVCGNEHDGYGSRCPYCGAACISLPPGAQAPVHRIVNLERGRPPAREALLRMERELEAARLQGIRVLTLIHGYGSSGQGGVIREEVRQRLRYLKIRGAINDLLEGEEFSRRTGPGSQLLRRFPSLARHRDLGRSNPGITLVVL</sequence>
<reference evidence="2" key="1">
    <citation type="submission" date="2020-12" db="EMBL/GenBank/DDBJ databases">
        <title>Desulfobium dissulfuricans gen. nov., sp. nov., a novel mesophilic, sulfate-reducing bacterium isolated from a deep-sea hydrothermal vent.</title>
        <authorList>
            <person name="Hashimoto Y."/>
            <person name="Tame A."/>
            <person name="Sawayama S."/>
            <person name="Miyazaki J."/>
            <person name="Takai K."/>
            <person name="Nakagawa S."/>
        </authorList>
    </citation>
    <scope>NUCLEOTIDE SEQUENCE</scope>
    <source>
        <strain evidence="2">GF1</strain>
    </source>
</reference>
<organism evidence="2 3">
    <name type="scientific">Desulfolithobacter dissulfuricans</name>
    <dbReference type="NCBI Taxonomy" id="2795293"/>
    <lineage>
        <taxon>Bacteria</taxon>
        <taxon>Pseudomonadati</taxon>
        <taxon>Thermodesulfobacteriota</taxon>
        <taxon>Desulfobulbia</taxon>
        <taxon>Desulfobulbales</taxon>
        <taxon>Desulfobulbaceae</taxon>
        <taxon>Desulfolithobacter</taxon>
    </lineage>
</organism>
<dbReference type="Pfam" id="PF01713">
    <property type="entry name" value="Smr"/>
    <property type="match status" value="1"/>
</dbReference>
<dbReference type="KEGG" id="ddu:GF1_23050"/>
<feature type="domain" description="Smr" evidence="1">
    <location>
        <begin position="54"/>
        <end position="98"/>
    </location>
</feature>
<dbReference type="RefSeq" id="WP_267926669.1">
    <property type="nucleotide sequence ID" value="NZ_AP024233.1"/>
</dbReference>
<evidence type="ECO:0000313" key="2">
    <source>
        <dbReference type="EMBL" id="BCO09929.1"/>
    </source>
</evidence>
<keyword evidence="3" id="KW-1185">Reference proteome</keyword>
<dbReference type="InterPro" id="IPR036063">
    <property type="entry name" value="Smr_dom_sf"/>
</dbReference>
<accession>A0A915U243</accession>
<dbReference type="Proteomes" id="UP001063350">
    <property type="component" value="Chromosome"/>
</dbReference>
<dbReference type="InterPro" id="IPR002625">
    <property type="entry name" value="Smr_dom"/>
</dbReference>
<evidence type="ECO:0000313" key="3">
    <source>
        <dbReference type="Proteomes" id="UP001063350"/>
    </source>
</evidence>
<proteinExistence type="predicted"/>
<gene>
    <name evidence="2" type="ORF">GF1_23050</name>
</gene>
<dbReference type="EMBL" id="AP024233">
    <property type="protein sequence ID" value="BCO09929.1"/>
    <property type="molecule type" value="Genomic_DNA"/>
</dbReference>
<dbReference type="AlphaFoldDB" id="A0A915U243"/>
<protein>
    <recommendedName>
        <fullName evidence="1">Smr domain-containing protein</fullName>
    </recommendedName>
</protein>